<feature type="domain" description="Polymerase/histidinol phosphatase N-terminal" evidence="1">
    <location>
        <begin position="4"/>
        <end position="69"/>
    </location>
</feature>
<keyword evidence="3" id="KW-1185">Reference proteome</keyword>
<dbReference type="PANTHER" id="PTHR42924:SF3">
    <property type="entry name" value="POLYMERASE_HISTIDINOL PHOSPHATASE N-TERMINAL DOMAIN-CONTAINING PROTEIN"/>
    <property type="match status" value="1"/>
</dbReference>
<accession>A0ABS7L1Q3</accession>
<organism evidence="2 3">
    <name type="scientific">Clostridium sardiniense</name>
    <name type="common">Clostridium absonum</name>
    <dbReference type="NCBI Taxonomy" id="29369"/>
    <lineage>
        <taxon>Bacteria</taxon>
        <taxon>Bacillati</taxon>
        <taxon>Bacillota</taxon>
        <taxon>Clostridia</taxon>
        <taxon>Eubacteriales</taxon>
        <taxon>Clostridiaceae</taxon>
        <taxon>Clostridium</taxon>
    </lineage>
</organism>
<name>A0ABS7L1Q3_CLOSR</name>
<dbReference type="RefSeq" id="WP_221862168.1">
    <property type="nucleotide sequence ID" value="NZ_JAIKTU010000015.1"/>
</dbReference>
<dbReference type="PANTHER" id="PTHR42924">
    <property type="entry name" value="EXONUCLEASE"/>
    <property type="match status" value="1"/>
</dbReference>
<evidence type="ECO:0000313" key="2">
    <source>
        <dbReference type="EMBL" id="MBY0756985.1"/>
    </source>
</evidence>
<dbReference type="Pfam" id="PF02811">
    <property type="entry name" value="PHP"/>
    <property type="match status" value="1"/>
</dbReference>
<protein>
    <submittedName>
        <fullName evidence="2">PHP domain-containing protein</fullName>
    </submittedName>
</protein>
<dbReference type="Proteomes" id="UP001299068">
    <property type="component" value="Unassembled WGS sequence"/>
</dbReference>
<dbReference type="InterPro" id="IPR016195">
    <property type="entry name" value="Pol/histidinol_Pase-like"/>
</dbReference>
<dbReference type="Gene3D" id="1.10.150.650">
    <property type="match status" value="1"/>
</dbReference>
<dbReference type="CDD" id="cd07438">
    <property type="entry name" value="PHP_HisPPase_AMP"/>
    <property type="match status" value="1"/>
</dbReference>
<dbReference type="InterPro" id="IPR003141">
    <property type="entry name" value="Pol/His_phosphatase_N"/>
</dbReference>
<evidence type="ECO:0000313" key="3">
    <source>
        <dbReference type="Proteomes" id="UP001299068"/>
    </source>
</evidence>
<gene>
    <name evidence="2" type="ORF">K5V21_16185</name>
</gene>
<proteinExistence type="predicted"/>
<evidence type="ECO:0000259" key="1">
    <source>
        <dbReference type="SMART" id="SM00481"/>
    </source>
</evidence>
<dbReference type="EMBL" id="JAIKTU010000015">
    <property type="protein sequence ID" value="MBY0756985.1"/>
    <property type="molecule type" value="Genomic_DNA"/>
</dbReference>
<dbReference type="InterPro" id="IPR004013">
    <property type="entry name" value="PHP_dom"/>
</dbReference>
<dbReference type="SUPFAM" id="SSF89550">
    <property type="entry name" value="PHP domain-like"/>
    <property type="match status" value="1"/>
</dbReference>
<dbReference type="SMART" id="SM00481">
    <property type="entry name" value="POLIIIAc"/>
    <property type="match status" value="1"/>
</dbReference>
<sequence length="276" mass="31427">MTKVDFHVHTSASDGVISPQKVVDRAYRNGVSILAITDHDTVNGLPEAINEAKIKDIKIIPAVEFSCNHNNESIHLLGFFKDDSYKSKEFLEILDSIKRRRILRAEEMVKKLYDIFEIKIDFKDVLKYGESVIARPHIAKAIMDAGYPYTQDYIFDNFIGKDRPAYVPTNKITIKEGIDILHKFNAIVVLAHPILIKNSPLEEFLKFDLDGIEAVYFLNSKEDEEFLLSFAREHNLLVTAGSDCHGDFINDKRHGDIGDMSLDDDLLGKLMKRLSI</sequence>
<dbReference type="Gene3D" id="3.20.20.140">
    <property type="entry name" value="Metal-dependent hydrolases"/>
    <property type="match status" value="1"/>
</dbReference>
<reference evidence="2 3" key="1">
    <citation type="journal article" date="2021" name="Cell Host Microbe">
        <title>in vivo commensal control of Clostridioides difficile virulence.</title>
        <authorList>
            <person name="Girinathan B.P."/>
            <person name="Dibenedetto N."/>
            <person name="Worley J.N."/>
            <person name="Peltier J."/>
            <person name="Arrieta-Ortiz M.L."/>
            <person name="Rupa Christinal Immanuel S."/>
            <person name="Lavin R."/>
            <person name="Delaney M.L."/>
            <person name="Cummins C."/>
            <person name="Hoffmann M."/>
            <person name="Luo Y."/>
            <person name="Gonzalez-Escalona N."/>
            <person name="Allard M."/>
            <person name="Onderdonk A.B."/>
            <person name="Gerber G.K."/>
            <person name="Sonenshein A.L."/>
            <person name="Baliga N."/>
            <person name="Dupuy B."/>
            <person name="Bry L."/>
        </authorList>
    </citation>
    <scope>NUCLEOTIDE SEQUENCE [LARGE SCALE GENOMIC DNA]</scope>
    <source>
        <strain evidence="2 3">DSM 599</strain>
    </source>
</reference>
<comment type="caution">
    <text evidence="2">The sequence shown here is derived from an EMBL/GenBank/DDBJ whole genome shotgun (WGS) entry which is preliminary data.</text>
</comment>
<dbReference type="InterPro" id="IPR052018">
    <property type="entry name" value="PHP_domain"/>
</dbReference>